<dbReference type="PANTHER" id="PTHR35894:SF1">
    <property type="entry name" value="PHOSPHORIBULOKINASE _ URIDINE KINASE FAMILY"/>
    <property type="match status" value="1"/>
</dbReference>
<dbReference type="PANTHER" id="PTHR35894">
    <property type="entry name" value="GENERAL SECRETION PATHWAY PROTEIN A-RELATED"/>
    <property type="match status" value="1"/>
</dbReference>
<name>A0ABS1CFD3_9GAMM</name>
<evidence type="ECO:0000259" key="2">
    <source>
        <dbReference type="Pfam" id="PF13401"/>
    </source>
</evidence>
<dbReference type="InterPro" id="IPR027417">
    <property type="entry name" value="P-loop_NTPase"/>
</dbReference>
<dbReference type="Proteomes" id="UP000748752">
    <property type="component" value="Unassembled WGS sequence"/>
</dbReference>
<dbReference type="InterPro" id="IPR052026">
    <property type="entry name" value="ExeA_AAA_ATPase_DNA-bind"/>
</dbReference>
<comment type="caution">
    <text evidence="3">The sequence shown here is derived from an EMBL/GenBank/DDBJ whole genome shotgun (WGS) entry which is preliminary data.</text>
</comment>
<keyword evidence="4" id="KW-1185">Reference proteome</keyword>
<organism evidence="3 4">
    <name type="scientific">Thiohalocapsa halophila</name>
    <dbReference type="NCBI Taxonomy" id="69359"/>
    <lineage>
        <taxon>Bacteria</taxon>
        <taxon>Pseudomonadati</taxon>
        <taxon>Pseudomonadota</taxon>
        <taxon>Gammaproteobacteria</taxon>
        <taxon>Chromatiales</taxon>
        <taxon>Chromatiaceae</taxon>
        <taxon>Thiohalocapsa</taxon>
    </lineage>
</organism>
<dbReference type="EMBL" id="NRRV01000013">
    <property type="protein sequence ID" value="MBK1630607.1"/>
    <property type="molecule type" value="Genomic_DNA"/>
</dbReference>
<feature type="domain" description="ORC1/DEAH AAA+ ATPase" evidence="2">
    <location>
        <begin position="73"/>
        <end position="207"/>
    </location>
</feature>
<dbReference type="Pfam" id="PF13401">
    <property type="entry name" value="AAA_22"/>
    <property type="match status" value="1"/>
</dbReference>
<feature type="region of interest" description="Disordered" evidence="1">
    <location>
        <begin position="1"/>
        <end position="46"/>
    </location>
</feature>
<proteinExistence type="predicted"/>
<evidence type="ECO:0000256" key="1">
    <source>
        <dbReference type="SAM" id="MobiDB-lite"/>
    </source>
</evidence>
<reference evidence="3 4" key="1">
    <citation type="journal article" date="2020" name="Microorganisms">
        <title>Osmotic Adaptation and Compatible Solute Biosynthesis of Phototrophic Bacteria as Revealed from Genome Analyses.</title>
        <authorList>
            <person name="Imhoff J.F."/>
            <person name="Rahn T."/>
            <person name="Kunzel S."/>
            <person name="Keller A."/>
            <person name="Neulinger S.C."/>
        </authorList>
    </citation>
    <scope>NUCLEOTIDE SEQUENCE [LARGE SCALE GENOMIC DNA]</scope>
    <source>
        <strain evidence="3 4">DSM 6210</strain>
    </source>
</reference>
<evidence type="ECO:0000313" key="3">
    <source>
        <dbReference type="EMBL" id="MBK1630607.1"/>
    </source>
</evidence>
<dbReference type="SUPFAM" id="SSF52540">
    <property type="entry name" value="P-loop containing nucleoside triphosphate hydrolases"/>
    <property type="match status" value="1"/>
</dbReference>
<protein>
    <recommendedName>
        <fullName evidence="2">ORC1/DEAH AAA+ ATPase domain-containing protein</fullName>
    </recommendedName>
</protein>
<evidence type="ECO:0000313" key="4">
    <source>
        <dbReference type="Proteomes" id="UP000748752"/>
    </source>
</evidence>
<sequence>MSADPRDTDPPVSQPDPETRQVSAADAAEMGELGPDNPPRPAFENTRDTRFYFPSAAHREALSRLLFLAQDRNMGIGLLTGEIGAGKTLLRTLLYAQLSSADHLRVNIENSLLDFDGLLLEMLSQMRGARVHSADLPDRYSRLAAFKRTLAEEVAGQDKHLIVLVDEAQQLGLDTLEALKALTNIASERQNFMTLILIGQPELRERLARLPQVDQRVSLRFHLGALTAAETGDYVRHRLKAAGLIGEPPLESAAITLLHQASLGIPREINRLCKLALEHVLNQGRGRLDAAAVQVVVADLRRHGALAMAQEPASGLLDDGLDRDMNAAHAVRTGSQ</sequence>
<gene>
    <name evidence="3" type="ORF">CKO31_07580</name>
</gene>
<dbReference type="InterPro" id="IPR049945">
    <property type="entry name" value="AAA_22"/>
</dbReference>
<dbReference type="Gene3D" id="3.40.50.300">
    <property type="entry name" value="P-loop containing nucleotide triphosphate hydrolases"/>
    <property type="match status" value="1"/>
</dbReference>
<accession>A0ABS1CFD3</accession>